<dbReference type="RefSeq" id="WP_348391487.1">
    <property type="nucleotide sequence ID" value="NZ_CP134145.1"/>
</dbReference>
<dbReference type="InterPro" id="IPR049945">
    <property type="entry name" value="AAA_22"/>
</dbReference>
<dbReference type="Proteomes" id="UP001258994">
    <property type="component" value="Chromosome"/>
</dbReference>
<proteinExistence type="predicted"/>
<dbReference type="Pfam" id="PF13401">
    <property type="entry name" value="AAA_22"/>
    <property type="match status" value="1"/>
</dbReference>
<dbReference type="PANTHER" id="PTHR34301">
    <property type="entry name" value="DNA-BINDING PROTEIN-RELATED"/>
    <property type="match status" value="1"/>
</dbReference>
<keyword evidence="3" id="KW-1185">Reference proteome</keyword>
<reference evidence="3" key="1">
    <citation type="submission" date="2023-09" db="EMBL/GenBank/DDBJ databases">
        <authorList>
            <person name="Li S."/>
            <person name="Li X."/>
            <person name="Zhang C."/>
            <person name="Zhao Z."/>
        </authorList>
    </citation>
    <scope>NUCLEOTIDE SEQUENCE [LARGE SCALE GENOMIC DNA]</scope>
    <source>
        <strain evidence="3">SQ149</strain>
    </source>
</reference>
<accession>A0ABY9TU54</accession>
<protein>
    <submittedName>
        <fullName evidence="2">AAA family ATPase</fullName>
    </submittedName>
</protein>
<organism evidence="2 3">
    <name type="scientific">Thalassotalea psychrophila</name>
    <dbReference type="NCBI Taxonomy" id="3065647"/>
    <lineage>
        <taxon>Bacteria</taxon>
        <taxon>Pseudomonadati</taxon>
        <taxon>Pseudomonadota</taxon>
        <taxon>Gammaproteobacteria</taxon>
        <taxon>Alteromonadales</taxon>
        <taxon>Colwelliaceae</taxon>
        <taxon>Thalassotalea</taxon>
    </lineage>
</organism>
<evidence type="ECO:0000313" key="3">
    <source>
        <dbReference type="Proteomes" id="UP001258994"/>
    </source>
</evidence>
<dbReference type="EMBL" id="CP134145">
    <property type="protein sequence ID" value="WNC72367.1"/>
    <property type="molecule type" value="Genomic_DNA"/>
</dbReference>
<dbReference type="PANTHER" id="PTHR34301:SF8">
    <property type="entry name" value="ATPASE DOMAIN-CONTAINING PROTEIN"/>
    <property type="match status" value="1"/>
</dbReference>
<gene>
    <name evidence="2" type="ORF">RGQ13_19955</name>
</gene>
<dbReference type="SUPFAM" id="SSF52540">
    <property type="entry name" value="P-loop containing nucleoside triphosphate hydrolases"/>
    <property type="match status" value="1"/>
</dbReference>
<sequence length="416" mass="47264">MFGRAEINEVFTPRNSEVNKTMYIEREALEKELFRSIKGSMHSFLFGESGNGKSWLYKKVFSDKKIEYVVANCARASMKKSIVDEIYSVCVQNGTSQKVSYSETKKAGVKALATAELSHQGNYELKQEDRLIESFIALNENSNSKPVVIVFDNVETIFKNNELMSELSDIIILLDDSRYSQYNVKFLIVGVPNQVLEYFSSAKNPSSVGNRIQEISRVAGLVPGQVVTFCENGFQHHLKVNIGETQLKRLARHVYDITLGVPQRIHEYCEGLSYILEDNKWTYQPTLLDLADHDWLRKGLRENYSVIEAYLNSDETANGRRNQVIYALGKIAHHQVNTETIGKQIAIEFPNNCPRSKSGIGQVLSNLAKGDKPVLKKIAHSSSYSLTDPRYLMCIRIMLHKDETSENVRKKLFKLS</sequence>
<dbReference type="InterPro" id="IPR027417">
    <property type="entry name" value="P-loop_NTPase"/>
</dbReference>
<name>A0ABY9TU54_9GAMM</name>
<evidence type="ECO:0000259" key="1">
    <source>
        <dbReference type="Pfam" id="PF13401"/>
    </source>
</evidence>
<dbReference type="Gene3D" id="3.40.50.300">
    <property type="entry name" value="P-loop containing nucleotide triphosphate hydrolases"/>
    <property type="match status" value="1"/>
</dbReference>
<evidence type="ECO:0000313" key="2">
    <source>
        <dbReference type="EMBL" id="WNC72367.1"/>
    </source>
</evidence>
<feature type="domain" description="ORC1/DEAH AAA+ ATPase" evidence="1">
    <location>
        <begin position="42"/>
        <end position="194"/>
    </location>
</feature>